<keyword evidence="2 6" id="KW-0812">Transmembrane</keyword>
<gene>
    <name evidence="7" type="ORF">ACFR99_00270</name>
</gene>
<evidence type="ECO:0000256" key="3">
    <source>
        <dbReference type="ARBA" id="ARBA00022989"/>
    </source>
</evidence>
<feature type="region of interest" description="Disordered" evidence="5">
    <location>
        <begin position="1"/>
        <end position="30"/>
    </location>
</feature>
<feature type="transmembrane region" description="Helical" evidence="6">
    <location>
        <begin position="248"/>
        <end position="265"/>
    </location>
</feature>
<protein>
    <submittedName>
        <fullName evidence="7">UbiA family prenyltransferase</fullName>
    </submittedName>
</protein>
<evidence type="ECO:0000256" key="6">
    <source>
        <dbReference type="SAM" id="Phobius"/>
    </source>
</evidence>
<dbReference type="CDD" id="cd13964">
    <property type="entry name" value="PT_UbiA_1"/>
    <property type="match status" value="1"/>
</dbReference>
<accession>A0ABD6BB85</accession>
<dbReference type="InterPro" id="IPR050475">
    <property type="entry name" value="Prenyltransferase_related"/>
</dbReference>
<feature type="transmembrane region" description="Helical" evidence="6">
    <location>
        <begin position="114"/>
        <end position="134"/>
    </location>
</feature>
<dbReference type="InterPro" id="IPR000537">
    <property type="entry name" value="UbiA_prenyltransferase"/>
</dbReference>
<dbReference type="RefSeq" id="WP_390283156.1">
    <property type="nucleotide sequence ID" value="NZ_JBHUDI010000001.1"/>
</dbReference>
<reference evidence="7 8" key="1">
    <citation type="journal article" date="2019" name="Int. J. Syst. Evol. Microbiol.">
        <title>The Global Catalogue of Microorganisms (GCM) 10K type strain sequencing project: providing services to taxonomists for standard genome sequencing and annotation.</title>
        <authorList>
            <consortium name="The Broad Institute Genomics Platform"/>
            <consortium name="The Broad Institute Genome Sequencing Center for Infectious Disease"/>
            <person name="Wu L."/>
            <person name="Ma J."/>
        </authorList>
    </citation>
    <scope>NUCLEOTIDE SEQUENCE [LARGE SCALE GENOMIC DNA]</scope>
    <source>
        <strain evidence="7 8">CGMCC 1.12230</strain>
    </source>
</reference>
<feature type="transmembrane region" description="Helical" evidence="6">
    <location>
        <begin position="193"/>
        <end position="211"/>
    </location>
</feature>
<evidence type="ECO:0000256" key="2">
    <source>
        <dbReference type="ARBA" id="ARBA00022692"/>
    </source>
</evidence>
<dbReference type="EMBL" id="JBHUDI010000001">
    <property type="protein sequence ID" value="MFD1562009.1"/>
    <property type="molecule type" value="Genomic_DNA"/>
</dbReference>
<keyword evidence="3 6" id="KW-1133">Transmembrane helix</keyword>
<feature type="transmembrane region" description="Helical" evidence="6">
    <location>
        <begin position="307"/>
        <end position="325"/>
    </location>
</feature>
<dbReference type="Proteomes" id="UP001597076">
    <property type="component" value="Unassembled WGS sequence"/>
</dbReference>
<name>A0ABD6BB85_9EURY</name>
<dbReference type="PANTHER" id="PTHR42723:SF1">
    <property type="entry name" value="CHLOROPHYLL SYNTHASE, CHLOROPLASTIC"/>
    <property type="match status" value="1"/>
</dbReference>
<keyword evidence="4 6" id="KW-0472">Membrane</keyword>
<evidence type="ECO:0000256" key="1">
    <source>
        <dbReference type="ARBA" id="ARBA00004651"/>
    </source>
</evidence>
<sequence length="328" mass="32068">MAGGVSSDRPENADAANDERRSTPTGSERRGSLGAYAQLVRLPNLFTAPPDVILGAALVAVAGSDPSPIAVAGVALASVLLYAGGTTLNDAFDAPIDARERPERPIPAGHVSRPAAFGFGFGLLAVAVGVAFVAAAGPGAIAAGLVAAAVVAYDGLLKGTAAGFLAMGATRGLNVLLGTTAAGSAVLAAPARVLAVSAVVTAYIATVTFMADSETEGGNRGAVAAAGGGAAVAVLAVGWYLVALEPPPLETGVAIGFAAAFCWWVGRPLRTASADPVSSTVGPAVGACVLGLVLLDTAFAAAAGVRWAAAVAVFLVPAVGLSRVFDVT</sequence>
<dbReference type="AlphaFoldDB" id="A0ABD6BB85"/>
<comment type="caution">
    <text evidence="7">The sequence shown here is derived from an EMBL/GenBank/DDBJ whole genome shotgun (WGS) entry which is preliminary data.</text>
</comment>
<keyword evidence="8" id="KW-1185">Reference proteome</keyword>
<organism evidence="7 8">
    <name type="scientific">Haloarchaeobius amylolyticus</name>
    <dbReference type="NCBI Taxonomy" id="1198296"/>
    <lineage>
        <taxon>Archaea</taxon>
        <taxon>Methanobacteriati</taxon>
        <taxon>Methanobacteriota</taxon>
        <taxon>Stenosarchaea group</taxon>
        <taxon>Halobacteria</taxon>
        <taxon>Halobacteriales</taxon>
        <taxon>Halorubellaceae</taxon>
        <taxon>Haloarchaeobius</taxon>
    </lineage>
</organism>
<feature type="transmembrane region" description="Helical" evidence="6">
    <location>
        <begin position="277"/>
        <end position="295"/>
    </location>
</feature>
<dbReference type="InterPro" id="IPR044878">
    <property type="entry name" value="UbiA_sf"/>
</dbReference>
<feature type="transmembrane region" description="Helical" evidence="6">
    <location>
        <begin position="223"/>
        <end position="242"/>
    </location>
</feature>
<comment type="subcellular location">
    <subcellularLocation>
        <location evidence="1">Cell membrane</location>
        <topology evidence="1">Multi-pass membrane protein</topology>
    </subcellularLocation>
</comment>
<dbReference type="Pfam" id="PF01040">
    <property type="entry name" value="UbiA"/>
    <property type="match status" value="1"/>
</dbReference>
<evidence type="ECO:0000313" key="7">
    <source>
        <dbReference type="EMBL" id="MFD1562009.1"/>
    </source>
</evidence>
<dbReference type="GO" id="GO:0005886">
    <property type="term" value="C:plasma membrane"/>
    <property type="evidence" value="ECO:0007669"/>
    <property type="project" value="UniProtKB-SubCell"/>
</dbReference>
<evidence type="ECO:0000256" key="5">
    <source>
        <dbReference type="SAM" id="MobiDB-lite"/>
    </source>
</evidence>
<feature type="transmembrane region" description="Helical" evidence="6">
    <location>
        <begin position="140"/>
        <end position="157"/>
    </location>
</feature>
<dbReference type="PANTHER" id="PTHR42723">
    <property type="entry name" value="CHLOROPHYLL SYNTHASE"/>
    <property type="match status" value="1"/>
</dbReference>
<dbReference type="Gene3D" id="1.10.357.140">
    <property type="entry name" value="UbiA prenyltransferase"/>
    <property type="match status" value="1"/>
</dbReference>
<feature type="compositionally biased region" description="Basic and acidic residues" evidence="5">
    <location>
        <begin position="8"/>
        <end position="30"/>
    </location>
</feature>
<evidence type="ECO:0000256" key="4">
    <source>
        <dbReference type="ARBA" id="ARBA00023136"/>
    </source>
</evidence>
<proteinExistence type="predicted"/>
<evidence type="ECO:0000313" key="8">
    <source>
        <dbReference type="Proteomes" id="UP001597076"/>
    </source>
</evidence>